<dbReference type="InterPro" id="IPR010435">
    <property type="entry name" value="C5a/SBT2-like_Fn3"/>
</dbReference>
<evidence type="ECO:0000256" key="6">
    <source>
        <dbReference type="PROSITE-ProRule" id="PRU01240"/>
    </source>
</evidence>
<keyword evidence="2 6" id="KW-0645">Protease</keyword>
<evidence type="ECO:0000256" key="8">
    <source>
        <dbReference type="SAM" id="SignalP"/>
    </source>
</evidence>
<protein>
    <recommendedName>
        <fullName evidence="13">Minor extracellular protease vpr</fullName>
    </recommendedName>
</protein>
<keyword evidence="3 8" id="KW-0732">Signal</keyword>
<dbReference type="EMBL" id="BAAFSV010000005">
    <property type="protein sequence ID" value="GAB1318644.1"/>
    <property type="molecule type" value="Genomic_DNA"/>
</dbReference>
<evidence type="ECO:0000313" key="11">
    <source>
        <dbReference type="EMBL" id="GAB1318644.1"/>
    </source>
</evidence>
<evidence type="ECO:0008006" key="13">
    <source>
        <dbReference type="Google" id="ProtNLM"/>
    </source>
</evidence>
<evidence type="ECO:0000259" key="9">
    <source>
        <dbReference type="Pfam" id="PF00082"/>
    </source>
</evidence>
<dbReference type="InterPro" id="IPR023827">
    <property type="entry name" value="Peptidase_S8_Asp-AS"/>
</dbReference>
<dbReference type="PROSITE" id="PS51892">
    <property type="entry name" value="SUBTILASE"/>
    <property type="match status" value="1"/>
</dbReference>
<dbReference type="Gene3D" id="3.50.30.30">
    <property type="match status" value="1"/>
</dbReference>
<evidence type="ECO:0000256" key="4">
    <source>
        <dbReference type="ARBA" id="ARBA00022801"/>
    </source>
</evidence>
<dbReference type="PROSITE" id="PS00136">
    <property type="entry name" value="SUBTILASE_ASP"/>
    <property type="match status" value="1"/>
</dbReference>
<feature type="signal peptide" evidence="8">
    <location>
        <begin position="1"/>
        <end position="17"/>
    </location>
</feature>
<comment type="caution">
    <text evidence="11">The sequence shown here is derived from an EMBL/GenBank/DDBJ whole genome shotgun (WGS) entry which is preliminary data.</text>
</comment>
<dbReference type="PROSITE" id="PS00138">
    <property type="entry name" value="SUBTILASE_SER"/>
    <property type="match status" value="1"/>
</dbReference>
<feature type="chain" id="PRO_5045708100" description="Minor extracellular protease vpr" evidence="8">
    <location>
        <begin position="18"/>
        <end position="955"/>
    </location>
</feature>
<dbReference type="InterPro" id="IPR023828">
    <property type="entry name" value="Peptidase_S8_Ser-AS"/>
</dbReference>
<evidence type="ECO:0000313" key="12">
    <source>
        <dbReference type="Proteomes" id="UP001628179"/>
    </source>
</evidence>
<keyword evidence="12" id="KW-1185">Reference proteome</keyword>
<evidence type="ECO:0000256" key="3">
    <source>
        <dbReference type="ARBA" id="ARBA00022729"/>
    </source>
</evidence>
<dbReference type="InterPro" id="IPR022398">
    <property type="entry name" value="Peptidase_S8_His-AS"/>
</dbReference>
<dbReference type="PANTHER" id="PTHR43806:SF66">
    <property type="entry name" value="SERIN ENDOPEPTIDASE"/>
    <property type="match status" value="1"/>
</dbReference>
<dbReference type="GeneID" id="98179596"/>
<dbReference type="SUPFAM" id="SSF52743">
    <property type="entry name" value="Subtilisin-like"/>
    <property type="match status" value="1"/>
</dbReference>
<evidence type="ECO:0000256" key="1">
    <source>
        <dbReference type="ARBA" id="ARBA00011073"/>
    </source>
</evidence>
<evidence type="ECO:0000256" key="2">
    <source>
        <dbReference type="ARBA" id="ARBA00022670"/>
    </source>
</evidence>
<sequence>MKLNAILFTSLWASGFSRVVVRQDATSTSALPAPSETIVTRYIVEVQDPSTVDAVEQAVTQADPSLVIVRKWTDKLLPGLCIDSALSLTSVSRIDGVQNVWKSQIIERPAPPGPLDNNDSTAPGLKVRRAKSPYSAVSAIMRRQGGNGTVYQADNYSEALHRMTGVAQLHQEGILGAGVKVAVVDDGVYYNHELLGGGFGPGFKVIGGWDFSSPNNPGEGDSDPAPDINPFGLMGHGTHVAGILAGKNEWFTGVAPNASILAYKMFGGTTSETATYIDAWKRAFDDGADIITMSIGSPGPWIDNPLGVLAARLVENGVVVVVSMGNDGDQGPFYGNEMASGLSELAVASVEADVKAGDPITFTFTLDGQSSTADVGHVAPGRYSVRYRPAPTENGNWDFLANSMEPYAAIWGEAVTVISAGDACSSVSPIANPDQTVVLVAQSGCPIDQKAANLAAVNARYVLFRGDGIQGLWIPDTLFSGAEPAVGYGIIEKEAGDAIISVLSAGGQVTATFNNNVDGFVVPAKHPRGRLANFFSSWGGTYELYLKPDIGAPGGEIYSALVTTDPNPPFAISPTGWQVFNGTSMAAPYIAGVAALYISKHGGRSVHGPGVAKLVMDRIRSSGDHVAWGLEPWQDDPANPNPVPEGTVAPVMHVGTGLVNAVKAVNYQTRLTFDNIALNDTANFRATHNIVITNTGSQPLTYTFSHDIQRGIEARSENRELVAPYTELKTIELTPGVTFPSGQFAVGAGQSRTATITFTPPSYPDPSKWPIYNGRIIITSSNGEELAVPYMGAAFDLKQEVGSVFAGNITSSGGPVLGEGFVMRWPGVTGDDAVSSVSISFELKWGTKFLRMDIFQEGWQESDWTWPPENSPGYAATAAVTTSNLPPGTINVRRSPSWNASSLLGINWSGAVEAGSIQPGQTYHVRFAALRPFGDPAVASDWSFWQTPPMTVLNV</sequence>
<organism evidence="11 12">
    <name type="scientific">Madurella fahalii</name>
    <dbReference type="NCBI Taxonomy" id="1157608"/>
    <lineage>
        <taxon>Eukaryota</taxon>
        <taxon>Fungi</taxon>
        <taxon>Dikarya</taxon>
        <taxon>Ascomycota</taxon>
        <taxon>Pezizomycotina</taxon>
        <taxon>Sordariomycetes</taxon>
        <taxon>Sordariomycetidae</taxon>
        <taxon>Sordariales</taxon>
        <taxon>Sordariales incertae sedis</taxon>
        <taxon>Madurella</taxon>
    </lineage>
</organism>
<dbReference type="RefSeq" id="XP_070920374.1">
    <property type="nucleotide sequence ID" value="XM_071064273.1"/>
</dbReference>
<feature type="active site" description="Charge relay system" evidence="6">
    <location>
        <position position="185"/>
    </location>
</feature>
<dbReference type="PROSITE" id="PS00137">
    <property type="entry name" value="SUBTILASE_HIS"/>
    <property type="match status" value="1"/>
</dbReference>
<feature type="domain" description="C5a peptidase/Subtilisin-like protease SBT2-like Fn3-like" evidence="10">
    <location>
        <begin position="676"/>
        <end position="791"/>
    </location>
</feature>
<dbReference type="InterPro" id="IPR015500">
    <property type="entry name" value="Peptidase_S8_subtilisin-rel"/>
</dbReference>
<name>A0ABQ0GLR3_9PEZI</name>
<evidence type="ECO:0000259" key="10">
    <source>
        <dbReference type="Pfam" id="PF06280"/>
    </source>
</evidence>
<reference evidence="11 12" key="1">
    <citation type="submission" date="2024-09" db="EMBL/GenBank/DDBJ databases">
        <title>Itraconazole resistance in Madurella fahalii resulting from another homologue of gene encoding cytochrome P450 14-alpha sterol demethylase (CYP51).</title>
        <authorList>
            <person name="Yoshioka I."/>
            <person name="Fahal A.H."/>
            <person name="Kaneko S."/>
            <person name="Yaguchi T."/>
        </authorList>
    </citation>
    <scope>NUCLEOTIDE SEQUENCE [LARGE SCALE GENOMIC DNA]</scope>
    <source>
        <strain evidence="11 12">IFM 68171</strain>
    </source>
</reference>
<dbReference type="Proteomes" id="UP001628179">
    <property type="component" value="Unassembled WGS sequence"/>
</dbReference>
<accession>A0ABQ0GLR3</accession>
<dbReference type="InterPro" id="IPR050131">
    <property type="entry name" value="Peptidase_S8_subtilisin-like"/>
</dbReference>
<proteinExistence type="inferred from homology"/>
<feature type="domain" description="Peptidase S8/S53" evidence="9">
    <location>
        <begin position="176"/>
        <end position="603"/>
    </location>
</feature>
<dbReference type="InterPro" id="IPR036852">
    <property type="entry name" value="Peptidase_S8/S53_dom_sf"/>
</dbReference>
<feature type="active site" description="Charge relay system" evidence="6">
    <location>
        <position position="236"/>
    </location>
</feature>
<dbReference type="Gene3D" id="3.40.50.200">
    <property type="entry name" value="Peptidase S8/S53 domain"/>
    <property type="match status" value="1"/>
</dbReference>
<dbReference type="Gene3D" id="2.60.40.10">
    <property type="entry name" value="Immunoglobulins"/>
    <property type="match status" value="1"/>
</dbReference>
<dbReference type="PRINTS" id="PR00723">
    <property type="entry name" value="SUBTILISIN"/>
</dbReference>
<gene>
    <name evidence="11" type="ORF">MFIFM68171_08854</name>
</gene>
<dbReference type="Pfam" id="PF06280">
    <property type="entry name" value="fn3_5"/>
    <property type="match status" value="1"/>
</dbReference>
<dbReference type="InterPro" id="IPR013783">
    <property type="entry name" value="Ig-like_fold"/>
</dbReference>
<keyword evidence="5 6" id="KW-0720">Serine protease</keyword>
<dbReference type="InterPro" id="IPR000209">
    <property type="entry name" value="Peptidase_S8/S53_dom"/>
</dbReference>
<evidence type="ECO:0000256" key="7">
    <source>
        <dbReference type="RuleBase" id="RU003355"/>
    </source>
</evidence>
<dbReference type="Pfam" id="PF00082">
    <property type="entry name" value="Peptidase_S8"/>
    <property type="match status" value="1"/>
</dbReference>
<feature type="active site" description="Charge relay system" evidence="6">
    <location>
        <position position="584"/>
    </location>
</feature>
<dbReference type="PANTHER" id="PTHR43806">
    <property type="entry name" value="PEPTIDASE S8"/>
    <property type="match status" value="1"/>
</dbReference>
<keyword evidence="4 6" id="KW-0378">Hydrolase</keyword>
<comment type="similarity">
    <text evidence="1 6 7">Belongs to the peptidase S8 family.</text>
</comment>
<evidence type="ECO:0000256" key="5">
    <source>
        <dbReference type="ARBA" id="ARBA00022825"/>
    </source>
</evidence>